<dbReference type="AlphaFoldDB" id="A0A665TA41"/>
<dbReference type="InParanoid" id="A0A665TA41"/>
<evidence type="ECO:0000313" key="3">
    <source>
        <dbReference type="Proteomes" id="UP000472264"/>
    </source>
</evidence>
<keyword evidence="1" id="KW-1133">Transmembrane helix</keyword>
<dbReference type="Pfam" id="PF15207">
    <property type="entry name" value="TMEM240"/>
    <property type="match status" value="1"/>
</dbReference>
<sequence>IGGPVGVSVLLPDMNALHNFIMLLVYGQDRVCACTCGRSTHYHTYHVIPYYGDEMEVDSRENHFINYIKAQQEFAVIAGLLLGLCIGWFLWWLDGVCCSWLRYRRKNKTKGNYILNTEESEGNTVHALHHNVSGL</sequence>
<reference evidence="2" key="3">
    <citation type="submission" date="2025-09" db="UniProtKB">
        <authorList>
            <consortium name="Ensembl"/>
        </authorList>
    </citation>
    <scope>IDENTIFICATION</scope>
</reference>
<keyword evidence="3" id="KW-1185">Reference proteome</keyword>
<evidence type="ECO:0008006" key="4">
    <source>
        <dbReference type="Google" id="ProtNLM"/>
    </source>
</evidence>
<dbReference type="OMA" id="RSTHYHT"/>
<dbReference type="InterPro" id="IPR027947">
    <property type="entry name" value="TMEM240"/>
</dbReference>
<keyword evidence="1" id="KW-0472">Membrane</keyword>
<reference evidence="2" key="2">
    <citation type="submission" date="2025-08" db="UniProtKB">
        <authorList>
            <consortium name="Ensembl"/>
        </authorList>
    </citation>
    <scope>IDENTIFICATION</scope>
</reference>
<organism evidence="2 3">
    <name type="scientific">Echeneis naucrates</name>
    <name type="common">Live sharksucker</name>
    <dbReference type="NCBI Taxonomy" id="173247"/>
    <lineage>
        <taxon>Eukaryota</taxon>
        <taxon>Metazoa</taxon>
        <taxon>Chordata</taxon>
        <taxon>Craniata</taxon>
        <taxon>Vertebrata</taxon>
        <taxon>Euteleostomi</taxon>
        <taxon>Actinopterygii</taxon>
        <taxon>Neopterygii</taxon>
        <taxon>Teleostei</taxon>
        <taxon>Neoteleostei</taxon>
        <taxon>Acanthomorphata</taxon>
        <taxon>Carangaria</taxon>
        <taxon>Carangiformes</taxon>
        <taxon>Echeneidae</taxon>
        <taxon>Echeneis</taxon>
    </lineage>
</organism>
<name>A0A665TA41_ECHNA</name>
<evidence type="ECO:0000256" key="1">
    <source>
        <dbReference type="SAM" id="Phobius"/>
    </source>
</evidence>
<dbReference type="PANTHER" id="PTHR28666:SF1">
    <property type="entry name" value="TRANSMEMBRANE PROTEIN 240"/>
    <property type="match status" value="1"/>
</dbReference>
<reference evidence="2" key="1">
    <citation type="submission" date="2021-04" db="EMBL/GenBank/DDBJ databases">
        <authorList>
            <consortium name="Wellcome Sanger Institute Data Sharing"/>
        </authorList>
    </citation>
    <scope>NUCLEOTIDE SEQUENCE [LARGE SCALE GENOMIC DNA]</scope>
</reference>
<feature type="transmembrane region" description="Helical" evidence="1">
    <location>
        <begin position="74"/>
        <end position="93"/>
    </location>
</feature>
<dbReference type="Ensembl" id="ENSENLT00000007001.1">
    <property type="protein sequence ID" value="ENSENLP00000006704.1"/>
    <property type="gene ID" value="ENSENLG00000003177.1"/>
</dbReference>
<dbReference type="Proteomes" id="UP000472264">
    <property type="component" value="Chromosome 5"/>
</dbReference>
<evidence type="ECO:0000313" key="2">
    <source>
        <dbReference type="Ensembl" id="ENSENLP00000006704.1"/>
    </source>
</evidence>
<keyword evidence="1" id="KW-0812">Transmembrane</keyword>
<dbReference type="PANTHER" id="PTHR28666">
    <property type="entry name" value="TRANSMEMBRANE PROTEIN 240"/>
    <property type="match status" value="1"/>
</dbReference>
<protein>
    <recommendedName>
        <fullName evidence="4">Transmembrane protein 240b</fullName>
    </recommendedName>
</protein>
<proteinExistence type="predicted"/>
<accession>A0A665TA41</accession>